<dbReference type="PANTHER" id="PTHR34554:SF1">
    <property type="entry name" value="ALANINE-TRNA LIGASE"/>
    <property type="match status" value="1"/>
</dbReference>
<dbReference type="AlphaFoldDB" id="A0AAW2U4Q9"/>
<gene>
    <name evidence="3" type="ORF">Slati_3755900</name>
</gene>
<feature type="coiled-coil region" evidence="1">
    <location>
        <begin position="148"/>
        <end position="189"/>
    </location>
</feature>
<accession>A0AAW2U4Q9</accession>
<proteinExistence type="predicted"/>
<feature type="region of interest" description="Disordered" evidence="2">
    <location>
        <begin position="1"/>
        <end position="20"/>
    </location>
</feature>
<comment type="caution">
    <text evidence="3">The sequence shown here is derived from an EMBL/GenBank/DDBJ whole genome shotgun (WGS) entry which is preliminary data.</text>
</comment>
<keyword evidence="1" id="KW-0175">Coiled coil</keyword>
<evidence type="ECO:0000256" key="1">
    <source>
        <dbReference type="SAM" id="Coils"/>
    </source>
</evidence>
<dbReference type="PANTHER" id="PTHR34554">
    <property type="entry name" value="RGS1-HXK1-INTERACTING PROTEIN 1"/>
    <property type="match status" value="1"/>
</dbReference>
<evidence type="ECO:0000313" key="3">
    <source>
        <dbReference type="EMBL" id="KAL0411662.1"/>
    </source>
</evidence>
<evidence type="ECO:0000256" key="2">
    <source>
        <dbReference type="SAM" id="MobiDB-lite"/>
    </source>
</evidence>
<reference evidence="3" key="2">
    <citation type="journal article" date="2024" name="Plant">
        <title>Genomic evolution and insights into agronomic trait innovations of Sesamum species.</title>
        <authorList>
            <person name="Miao H."/>
            <person name="Wang L."/>
            <person name="Qu L."/>
            <person name="Liu H."/>
            <person name="Sun Y."/>
            <person name="Le M."/>
            <person name="Wang Q."/>
            <person name="Wei S."/>
            <person name="Zheng Y."/>
            <person name="Lin W."/>
            <person name="Duan Y."/>
            <person name="Cao H."/>
            <person name="Xiong S."/>
            <person name="Wang X."/>
            <person name="Wei L."/>
            <person name="Li C."/>
            <person name="Ma Q."/>
            <person name="Ju M."/>
            <person name="Zhao R."/>
            <person name="Li G."/>
            <person name="Mu C."/>
            <person name="Tian Q."/>
            <person name="Mei H."/>
            <person name="Zhang T."/>
            <person name="Gao T."/>
            <person name="Zhang H."/>
        </authorList>
    </citation>
    <scope>NUCLEOTIDE SEQUENCE</scope>
    <source>
        <strain evidence="3">KEN1</strain>
    </source>
</reference>
<name>A0AAW2U4Q9_9LAMI</name>
<dbReference type="InterPro" id="IPR053284">
    <property type="entry name" value="RGS1-HXK1_interactor"/>
</dbReference>
<reference evidence="3" key="1">
    <citation type="submission" date="2020-06" db="EMBL/GenBank/DDBJ databases">
        <authorList>
            <person name="Li T."/>
            <person name="Hu X."/>
            <person name="Zhang T."/>
            <person name="Song X."/>
            <person name="Zhang H."/>
            <person name="Dai N."/>
            <person name="Sheng W."/>
            <person name="Hou X."/>
            <person name="Wei L."/>
        </authorList>
    </citation>
    <scope>NUCLEOTIDE SEQUENCE</scope>
    <source>
        <strain evidence="3">KEN1</strain>
        <tissue evidence="3">Leaf</tissue>
    </source>
</reference>
<organism evidence="3">
    <name type="scientific">Sesamum latifolium</name>
    <dbReference type="NCBI Taxonomy" id="2727402"/>
    <lineage>
        <taxon>Eukaryota</taxon>
        <taxon>Viridiplantae</taxon>
        <taxon>Streptophyta</taxon>
        <taxon>Embryophyta</taxon>
        <taxon>Tracheophyta</taxon>
        <taxon>Spermatophyta</taxon>
        <taxon>Magnoliopsida</taxon>
        <taxon>eudicotyledons</taxon>
        <taxon>Gunneridae</taxon>
        <taxon>Pentapetalae</taxon>
        <taxon>asterids</taxon>
        <taxon>lamiids</taxon>
        <taxon>Lamiales</taxon>
        <taxon>Pedaliaceae</taxon>
        <taxon>Sesamum</taxon>
    </lineage>
</organism>
<protein>
    <submittedName>
        <fullName evidence="3">Uncharacterized protein</fullName>
    </submittedName>
</protein>
<dbReference type="EMBL" id="JACGWN010000013">
    <property type="protein sequence ID" value="KAL0411662.1"/>
    <property type="molecule type" value="Genomic_DNA"/>
</dbReference>
<sequence>MSIAGESPGGKPPEYSSDDRIPKLPGGIEGIIVWTDYAVQQAVIAQKTIESTVDSAIEATRSRIDRILTTSSAHFNQTIDSLQDLKSDYSTYEDIAFGKIKEGCLLAASHPLITTGAVLGVGFLGLKRTRQFFYYNTMRLLFSEETLLSRADAKVKQLRQSIDLLKAESEKLEKKAMQAEEDVVRGRTKLRQAGKQIQSAINSAYKIERQARGLKDVLRELPSRESSRFRTQVNNVAKEQRKKGTLCLSEVTRITRNHGISV</sequence>